<evidence type="ECO:0000313" key="1">
    <source>
        <dbReference type="EMBL" id="EHB16782.1"/>
    </source>
</evidence>
<accession>G5C5H1</accession>
<proteinExistence type="predicted"/>
<protein>
    <submittedName>
        <fullName evidence="1">Uncharacterized protein</fullName>
    </submittedName>
</protein>
<reference evidence="1 2" key="1">
    <citation type="journal article" date="2011" name="Nature">
        <title>Genome sequencing reveals insights into physiology and longevity of the naked mole rat.</title>
        <authorList>
            <person name="Kim E.B."/>
            <person name="Fang X."/>
            <person name="Fushan A.A."/>
            <person name="Huang Z."/>
            <person name="Lobanov A.V."/>
            <person name="Han L."/>
            <person name="Marino S.M."/>
            <person name="Sun X."/>
            <person name="Turanov A.A."/>
            <person name="Yang P."/>
            <person name="Yim S.H."/>
            <person name="Zhao X."/>
            <person name="Kasaikina M.V."/>
            <person name="Stoletzki N."/>
            <person name="Peng C."/>
            <person name="Polak P."/>
            <person name="Xiong Z."/>
            <person name="Kiezun A."/>
            <person name="Zhu Y."/>
            <person name="Chen Y."/>
            <person name="Kryukov G.V."/>
            <person name="Zhang Q."/>
            <person name="Peshkin L."/>
            <person name="Yang L."/>
            <person name="Bronson R.T."/>
            <person name="Buffenstein R."/>
            <person name="Wang B."/>
            <person name="Han C."/>
            <person name="Li Q."/>
            <person name="Chen L."/>
            <person name="Zhao W."/>
            <person name="Sunyaev S.R."/>
            <person name="Park T.J."/>
            <person name="Zhang G."/>
            <person name="Wang J."/>
            <person name="Gladyshev V.N."/>
        </authorList>
    </citation>
    <scope>NUCLEOTIDE SEQUENCE [LARGE SCALE GENOMIC DNA]</scope>
</reference>
<dbReference type="InParanoid" id="G5C5H1"/>
<dbReference type="AlphaFoldDB" id="G5C5H1"/>
<dbReference type="EMBL" id="JH173437">
    <property type="protein sequence ID" value="EHB16782.1"/>
    <property type="molecule type" value="Genomic_DNA"/>
</dbReference>
<evidence type="ECO:0000313" key="2">
    <source>
        <dbReference type="Proteomes" id="UP000006813"/>
    </source>
</evidence>
<organism evidence="1 2">
    <name type="scientific">Heterocephalus glaber</name>
    <name type="common">Naked mole rat</name>
    <dbReference type="NCBI Taxonomy" id="10181"/>
    <lineage>
        <taxon>Eukaryota</taxon>
        <taxon>Metazoa</taxon>
        <taxon>Chordata</taxon>
        <taxon>Craniata</taxon>
        <taxon>Vertebrata</taxon>
        <taxon>Euteleostomi</taxon>
        <taxon>Mammalia</taxon>
        <taxon>Eutheria</taxon>
        <taxon>Euarchontoglires</taxon>
        <taxon>Glires</taxon>
        <taxon>Rodentia</taxon>
        <taxon>Hystricomorpha</taxon>
        <taxon>Bathyergidae</taxon>
        <taxon>Heterocephalus</taxon>
    </lineage>
</organism>
<name>G5C5H1_HETGA</name>
<dbReference type="Proteomes" id="UP000006813">
    <property type="component" value="Unassembled WGS sequence"/>
</dbReference>
<gene>
    <name evidence="1" type="ORF">GW7_21067</name>
</gene>
<sequence>MACSVWPRSAHVTLGLLSRQAAIEGCATSPRTFPSLGAERGEDQQCAALDKALLSMIDNTPGYAFAVTSEAGENDVTVKTTIKVIHSKK</sequence>